<name>A0A1A7BHC1_9SPHN</name>
<dbReference type="AlphaFoldDB" id="A0A1A7BHC1"/>
<protein>
    <submittedName>
        <fullName evidence="1">Uncharacterized protein</fullName>
    </submittedName>
</protein>
<dbReference type="STRING" id="1300349.I603_0079"/>
<dbReference type="Proteomes" id="UP000092484">
    <property type="component" value="Unassembled WGS sequence"/>
</dbReference>
<proteinExistence type="predicted"/>
<organism evidence="1 2">
    <name type="scientific">Erythrobacter dokdonensis DSW-74</name>
    <dbReference type="NCBI Taxonomy" id="1300349"/>
    <lineage>
        <taxon>Bacteria</taxon>
        <taxon>Pseudomonadati</taxon>
        <taxon>Pseudomonadota</taxon>
        <taxon>Alphaproteobacteria</taxon>
        <taxon>Sphingomonadales</taxon>
        <taxon>Erythrobacteraceae</taxon>
        <taxon>Erythrobacter/Porphyrobacter group</taxon>
        <taxon>Erythrobacter</taxon>
    </lineage>
</organism>
<comment type="caution">
    <text evidence="1">The sequence shown here is derived from an EMBL/GenBank/DDBJ whole genome shotgun (WGS) entry which is preliminary data.</text>
</comment>
<dbReference type="EMBL" id="LZYB01000001">
    <property type="protein sequence ID" value="OBV11948.1"/>
    <property type="molecule type" value="Genomic_DNA"/>
</dbReference>
<evidence type="ECO:0000313" key="1">
    <source>
        <dbReference type="EMBL" id="OBV11948.1"/>
    </source>
</evidence>
<accession>A0A1A7BHC1</accession>
<keyword evidence="2" id="KW-1185">Reference proteome</keyword>
<gene>
    <name evidence="1" type="ORF">I603_0079</name>
</gene>
<evidence type="ECO:0000313" key="2">
    <source>
        <dbReference type="Proteomes" id="UP000092484"/>
    </source>
</evidence>
<reference evidence="1 2" key="1">
    <citation type="submission" date="2016-06" db="EMBL/GenBank/DDBJ databases">
        <title>Genome sequence of Porphyrobacter dokdonensis DSW-74.</title>
        <authorList>
            <person name="Kim J.F."/>
            <person name="Song J.Y."/>
        </authorList>
    </citation>
    <scope>NUCLEOTIDE SEQUENCE [LARGE SCALE GENOMIC DNA]</scope>
    <source>
        <strain evidence="1 2">DSW-74</strain>
    </source>
</reference>
<sequence>MRAVGVHLNSCPVRGYDARARWRVAGSSCSVVGALTGQA</sequence>